<comment type="similarity">
    <text evidence="1">Belongs to the amidase family.</text>
</comment>
<dbReference type="PROSITE" id="PS00571">
    <property type="entry name" value="AMIDASES"/>
    <property type="match status" value="1"/>
</dbReference>
<dbReference type="RefSeq" id="WP_148376405.1">
    <property type="nucleotide sequence ID" value="NZ_VSIY01000003.1"/>
</dbReference>
<dbReference type="EC" id="3.5.1.4" evidence="3"/>
<dbReference type="Proteomes" id="UP000322080">
    <property type="component" value="Unassembled WGS sequence"/>
</dbReference>
<reference evidence="3 4" key="1">
    <citation type="submission" date="2019-08" db="EMBL/GenBank/DDBJ databases">
        <title>Identification of a novel species of the genus Boseongicola.</title>
        <authorList>
            <person name="Zhang X.-Q."/>
        </authorList>
    </citation>
    <scope>NUCLEOTIDE SEQUENCE [LARGE SCALE GENOMIC DNA]</scope>
    <source>
        <strain evidence="3 4">HY14</strain>
    </source>
</reference>
<dbReference type="PANTHER" id="PTHR11895:SF7">
    <property type="entry name" value="GLUTAMYL-TRNA(GLN) AMIDOTRANSFERASE SUBUNIT A, MITOCHONDRIAL"/>
    <property type="match status" value="1"/>
</dbReference>
<dbReference type="PANTHER" id="PTHR11895">
    <property type="entry name" value="TRANSAMIDASE"/>
    <property type="match status" value="1"/>
</dbReference>
<dbReference type="Pfam" id="PF01425">
    <property type="entry name" value="Amidase"/>
    <property type="match status" value="1"/>
</dbReference>
<gene>
    <name evidence="3" type="ORF">FVF75_03825</name>
</gene>
<dbReference type="Gene3D" id="3.90.1300.10">
    <property type="entry name" value="Amidase signature (AS) domain"/>
    <property type="match status" value="1"/>
</dbReference>
<name>A0A5D0RR03_9RHOB</name>
<keyword evidence="3" id="KW-0378">Hydrolase</keyword>
<dbReference type="NCBIfam" id="NF004815">
    <property type="entry name" value="PRK06169.1"/>
    <property type="match status" value="1"/>
</dbReference>
<dbReference type="SUPFAM" id="SSF75304">
    <property type="entry name" value="Amidase signature (AS) enzymes"/>
    <property type="match status" value="1"/>
</dbReference>
<organism evidence="3 4">
    <name type="scientific">Maritimibacter fusiformis</name>
    <dbReference type="NCBI Taxonomy" id="2603819"/>
    <lineage>
        <taxon>Bacteria</taxon>
        <taxon>Pseudomonadati</taxon>
        <taxon>Pseudomonadota</taxon>
        <taxon>Alphaproteobacteria</taxon>
        <taxon>Rhodobacterales</taxon>
        <taxon>Roseobacteraceae</taxon>
        <taxon>Maritimibacter</taxon>
    </lineage>
</organism>
<evidence type="ECO:0000259" key="2">
    <source>
        <dbReference type="Pfam" id="PF01425"/>
    </source>
</evidence>
<dbReference type="EMBL" id="VSIY01000003">
    <property type="protein sequence ID" value="TYB83315.1"/>
    <property type="molecule type" value="Genomic_DNA"/>
</dbReference>
<evidence type="ECO:0000313" key="3">
    <source>
        <dbReference type="EMBL" id="TYB83315.1"/>
    </source>
</evidence>
<dbReference type="InterPro" id="IPR036928">
    <property type="entry name" value="AS_sf"/>
</dbReference>
<keyword evidence="4" id="KW-1185">Reference proteome</keyword>
<protein>
    <submittedName>
        <fullName evidence="3">Amidase</fullName>
        <ecNumber evidence="3">3.5.1.4</ecNumber>
    </submittedName>
</protein>
<proteinExistence type="inferred from homology"/>
<dbReference type="InterPro" id="IPR000120">
    <property type="entry name" value="Amidase"/>
</dbReference>
<dbReference type="InterPro" id="IPR020556">
    <property type="entry name" value="Amidase_CS"/>
</dbReference>
<sequence length="469" mass="49457">MQPDLCEMTAGELAEGFRRRAFSPVEAASACLDRIAAFDGAINAFCLVDADTTLAQARAAEARWQAGAPLGPLNGVPVSIKDLLLTDGWPTRRGSTTVAEAGDWTEDSPPVARLREAGAVLLGKTTTPEFAWKGTTDSPLTGITRNPWNTDCTPGGSSGGASAAVAAGMGPLALGTDAGGSLRIPAAMCGLFTIKPTGGRVPSWPPTPYGSFAASGPISWSVADAAMMLDVLSGADWRDPAALPPQGARFADALDLPTGRLRIGFSRDLGFATPSAEVVAAAEDGARRLEALGHTVEEVAPPFDDPSVTYETLRAGMTVAAFAWADEDTLAAMDPGLAQHIRESRESANLEDFLRADAERTAIGRAMGRFHTDFDLLLTPALATGGFEVGRDGPEDLPTSRLWSPFTFPFNLTRQPAVTLPCGHDARGLPLAVQLVGPLYGEDLLLRISRDYERAYPWSRARARPAARS</sequence>
<comment type="caution">
    <text evidence="3">The sequence shown here is derived from an EMBL/GenBank/DDBJ whole genome shotgun (WGS) entry which is preliminary data.</text>
</comment>
<dbReference type="AlphaFoldDB" id="A0A5D0RR03"/>
<evidence type="ECO:0000256" key="1">
    <source>
        <dbReference type="ARBA" id="ARBA00009199"/>
    </source>
</evidence>
<feature type="domain" description="Amidase" evidence="2">
    <location>
        <begin position="27"/>
        <end position="446"/>
    </location>
</feature>
<dbReference type="GO" id="GO:0004040">
    <property type="term" value="F:amidase activity"/>
    <property type="evidence" value="ECO:0007669"/>
    <property type="project" value="UniProtKB-EC"/>
</dbReference>
<accession>A0A5D0RR03</accession>
<evidence type="ECO:0000313" key="4">
    <source>
        <dbReference type="Proteomes" id="UP000322080"/>
    </source>
</evidence>
<dbReference type="InterPro" id="IPR023631">
    <property type="entry name" value="Amidase_dom"/>
</dbReference>